<dbReference type="PANTHER" id="PTHR23403:SF6">
    <property type="entry name" value="CYTOSOLIC NEUTRAL TREHALASE-RELATED"/>
    <property type="match status" value="1"/>
</dbReference>
<dbReference type="GO" id="GO:0005509">
    <property type="term" value="F:calcium ion binding"/>
    <property type="evidence" value="ECO:0007669"/>
    <property type="project" value="InterPro"/>
</dbReference>
<dbReference type="Pfam" id="PF07492">
    <property type="entry name" value="Trehalase_Ca-bi"/>
    <property type="match status" value="1"/>
</dbReference>
<reference evidence="9" key="2">
    <citation type="journal article" date="2018" name="Nat. Commun.">
        <title>Extreme sensitivity to ultraviolet light in the fungal pathogen causing white-nose syndrome of bats.</title>
        <authorList>
            <person name="Palmer J.M."/>
            <person name="Drees K.P."/>
            <person name="Foster J.T."/>
            <person name="Lindner D.L."/>
        </authorList>
    </citation>
    <scope>NUCLEOTIDE SEQUENCE [LARGE SCALE GENOMIC DNA]</scope>
    <source>
        <strain evidence="9">UAMH 10579</strain>
    </source>
</reference>
<gene>
    <name evidence="8" type="primary">NTH1_1</name>
    <name evidence="8" type="ORF">VE01_05570</name>
</gene>
<proteinExistence type="inferred from homology"/>
<dbReference type="Pfam" id="PF01204">
    <property type="entry name" value="Trehalase"/>
    <property type="match status" value="1"/>
</dbReference>
<dbReference type="InterPro" id="IPR011120">
    <property type="entry name" value="Trehalase_Ca-bd"/>
</dbReference>
<dbReference type="AlphaFoldDB" id="A0A1B8GM81"/>
<name>A0A1B8GM81_9PEZI</name>
<dbReference type="GO" id="GO:0005993">
    <property type="term" value="P:trehalose catabolic process"/>
    <property type="evidence" value="ECO:0007669"/>
    <property type="project" value="InterPro"/>
</dbReference>
<dbReference type="SUPFAM" id="SSF48208">
    <property type="entry name" value="Six-hairpin glycosidases"/>
    <property type="match status" value="1"/>
</dbReference>
<dbReference type="RefSeq" id="XP_059319722.1">
    <property type="nucleotide sequence ID" value="XM_059463712.1"/>
</dbReference>
<comment type="similarity">
    <text evidence="2 5">Belongs to the glycosyl hydrolase 37 family.</text>
</comment>
<evidence type="ECO:0000313" key="9">
    <source>
        <dbReference type="Proteomes" id="UP000091956"/>
    </source>
</evidence>
<dbReference type="Gene3D" id="1.50.10.10">
    <property type="match status" value="1"/>
</dbReference>
<evidence type="ECO:0000256" key="5">
    <source>
        <dbReference type="RuleBase" id="RU361180"/>
    </source>
</evidence>
<evidence type="ECO:0000256" key="3">
    <source>
        <dbReference type="ARBA" id="ARBA00022801"/>
    </source>
</evidence>
<accession>A0A1B8GM81</accession>
<dbReference type="InterPro" id="IPR018232">
    <property type="entry name" value="Glyco_hydro_37_CS"/>
</dbReference>
<feature type="region of interest" description="Disordered" evidence="6">
    <location>
        <begin position="1"/>
        <end position="38"/>
    </location>
</feature>
<keyword evidence="4 5" id="KW-0326">Glycosidase</keyword>
<keyword evidence="9" id="KW-1185">Reference proteome</keyword>
<dbReference type="GO" id="GO:0004555">
    <property type="term" value="F:alpha,alpha-trehalase activity"/>
    <property type="evidence" value="ECO:0007669"/>
    <property type="project" value="UniProtKB-EC"/>
</dbReference>
<dbReference type="STRING" id="342668.A0A1B8GM81"/>
<dbReference type="InterPro" id="IPR012341">
    <property type="entry name" value="6hp_glycosidase-like_sf"/>
</dbReference>
<dbReference type="EC" id="3.2.1.28" evidence="5"/>
<evidence type="ECO:0000256" key="2">
    <source>
        <dbReference type="ARBA" id="ARBA00005615"/>
    </source>
</evidence>
<organism evidence="8 9">
    <name type="scientific">Pseudogymnoascus verrucosus</name>
    <dbReference type="NCBI Taxonomy" id="342668"/>
    <lineage>
        <taxon>Eukaryota</taxon>
        <taxon>Fungi</taxon>
        <taxon>Dikarya</taxon>
        <taxon>Ascomycota</taxon>
        <taxon>Pezizomycotina</taxon>
        <taxon>Leotiomycetes</taxon>
        <taxon>Thelebolales</taxon>
        <taxon>Thelebolaceae</taxon>
        <taxon>Pseudogymnoascus</taxon>
    </lineage>
</organism>
<dbReference type="EMBL" id="KV460225">
    <property type="protein sequence ID" value="OBT96940.2"/>
    <property type="molecule type" value="Genomic_DNA"/>
</dbReference>
<dbReference type="PROSITE" id="PS00928">
    <property type="entry name" value="TREHALASE_2"/>
    <property type="match status" value="1"/>
</dbReference>
<comment type="catalytic activity">
    <reaction evidence="1 5">
        <text>alpha,alpha-trehalose + H2O = alpha-D-glucose + beta-D-glucose</text>
        <dbReference type="Rhea" id="RHEA:32675"/>
        <dbReference type="ChEBI" id="CHEBI:15377"/>
        <dbReference type="ChEBI" id="CHEBI:15903"/>
        <dbReference type="ChEBI" id="CHEBI:16551"/>
        <dbReference type="ChEBI" id="CHEBI:17925"/>
        <dbReference type="EC" id="3.2.1.28"/>
    </reaction>
</comment>
<reference evidence="8 9" key="1">
    <citation type="submission" date="2016-03" db="EMBL/GenBank/DDBJ databases">
        <title>Comparative genomics of Pseudogymnoascus destructans, the fungus causing white-nose syndrome of bats.</title>
        <authorList>
            <person name="Palmer J.M."/>
            <person name="Drees K.P."/>
            <person name="Foster J.T."/>
            <person name="Lindner D.L."/>
        </authorList>
    </citation>
    <scope>NUCLEOTIDE SEQUENCE [LARGE SCALE GENOMIC DNA]</scope>
    <source>
        <strain evidence="8 9">UAMH 10579</strain>
    </source>
</reference>
<dbReference type="GeneID" id="28838956"/>
<dbReference type="PROSITE" id="PS00927">
    <property type="entry name" value="TREHALASE_1"/>
    <property type="match status" value="1"/>
</dbReference>
<dbReference type="GO" id="GO:0005737">
    <property type="term" value="C:cytoplasm"/>
    <property type="evidence" value="ECO:0007669"/>
    <property type="project" value="InterPro"/>
</dbReference>
<dbReference type="Proteomes" id="UP000091956">
    <property type="component" value="Unassembled WGS sequence"/>
</dbReference>
<evidence type="ECO:0000259" key="7">
    <source>
        <dbReference type="Pfam" id="PF07492"/>
    </source>
</evidence>
<dbReference type="PANTHER" id="PTHR23403">
    <property type="entry name" value="TREHALASE"/>
    <property type="match status" value="1"/>
</dbReference>
<protein>
    <recommendedName>
        <fullName evidence="5">Trehalase</fullName>
        <ecNumber evidence="5">3.2.1.28</ecNumber>
    </recommendedName>
    <alternativeName>
        <fullName evidence="5">Alpha-trehalose glucohydrolase</fullName>
    </alternativeName>
</protein>
<sequence length="727" mass="83580">MNLQTHQFRSSAPSEKSPSRRHGRQPSSGTSLQSVSKRSRSYSTIVADNVPSDALGALQAKLSLRRGSLDVLSIKPRTFLIPVQPTLRALLQREDTDNNLQITIEDKGPKVLSVGTASSGGNKKFHLRGTYVLSNLLQELSLASELDKSHVIIPETRLNENPVSRLSRIIKYSYWDRLTRRIDANNIEIVGRDPKDWTDDPRPRIYVPWGAPEQYEYYQEVARNRPEIRLDVRRLPEGPINPEYARDMDIAAPGLLALGLEEYVDEFGKISKRGLPFVVPGGRFNELYGWDSYFILLGLLSNGRTDLAKSIVSNFCYSIKHYGKIHNANRSYYITRSQPPFLTDMAIQVYDHIRDESGALDFLRQAVLASIKEYYGIWVALPRLDHVTRLSRYRSDGIGIPPETEASHFTQILKPYALKHNLSVPEFIKAYNLCQITEPELDEYLLHDRALRESGHDTTYRFEGVCANLATVDLNSLLYKYETDISRIIRDNFQDNLEIPREFRICEMQVGNESSAVWDRRAKLRKRMMDKYLWNAKENMYFDYDTINKKQMLYESVTTFWPMWAGVASPQQSSLLMRHALPKFEVQGGLVSGTEKSRGKITQIRPNRQWDYPYGWAPHQMLAWKGLLRYGYQEEAERLAYKWLWMMTKAFVEYNGVVVEKYDVTRPIGPHKVDAEYGNQGANFQGVSREGFGWANASYVYGLQNLNTHMKRGLGACVPYETFKRAT</sequence>
<feature type="domain" description="Neutral trehalase Ca2+ binding" evidence="7">
    <location>
        <begin position="87"/>
        <end position="116"/>
    </location>
</feature>
<feature type="compositionally biased region" description="Polar residues" evidence="6">
    <location>
        <begin position="1"/>
        <end position="16"/>
    </location>
</feature>
<dbReference type="PRINTS" id="PR00744">
    <property type="entry name" value="GLHYDRLASE37"/>
</dbReference>
<dbReference type="InterPro" id="IPR008928">
    <property type="entry name" value="6-hairpin_glycosidase_sf"/>
</dbReference>
<keyword evidence="3 5" id="KW-0378">Hydrolase</keyword>
<feature type="compositionally biased region" description="Polar residues" evidence="6">
    <location>
        <begin position="25"/>
        <end position="38"/>
    </location>
</feature>
<evidence type="ECO:0000256" key="1">
    <source>
        <dbReference type="ARBA" id="ARBA00001576"/>
    </source>
</evidence>
<dbReference type="InterPro" id="IPR001661">
    <property type="entry name" value="Glyco_hydro_37"/>
</dbReference>
<evidence type="ECO:0000256" key="4">
    <source>
        <dbReference type="ARBA" id="ARBA00023295"/>
    </source>
</evidence>
<evidence type="ECO:0000256" key="6">
    <source>
        <dbReference type="SAM" id="MobiDB-lite"/>
    </source>
</evidence>
<evidence type="ECO:0000313" key="8">
    <source>
        <dbReference type="EMBL" id="OBT96940.2"/>
    </source>
</evidence>